<dbReference type="InterPro" id="IPR025362">
    <property type="entry name" value="DUF4266"/>
</dbReference>
<proteinExistence type="predicted"/>
<keyword evidence="3" id="KW-1185">Reference proteome</keyword>
<evidence type="ECO:0000313" key="2">
    <source>
        <dbReference type="EMBL" id="ASJ71190.1"/>
    </source>
</evidence>
<evidence type="ECO:0000259" key="1">
    <source>
        <dbReference type="Pfam" id="PF14086"/>
    </source>
</evidence>
<evidence type="ECO:0000313" key="3">
    <source>
        <dbReference type="Proteomes" id="UP000250079"/>
    </source>
</evidence>
<dbReference type="KEGG" id="gai:IMCC3135_05390"/>
<dbReference type="Pfam" id="PF14086">
    <property type="entry name" value="DUF4266"/>
    <property type="match status" value="1"/>
</dbReference>
<dbReference type="AlphaFoldDB" id="A0A2Z2NR26"/>
<gene>
    <name evidence="2" type="ORF">IMCC3135_05390</name>
</gene>
<feature type="domain" description="DUF4266" evidence="1">
    <location>
        <begin position="46"/>
        <end position="95"/>
    </location>
</feature>
<accession>A0A2Z2NR26</accession>
<dbReference type="Proteomes" id="UP000250079">
    <property type="component" value="Chromosome"/>
</dbReference>
<reference evidence="2 3" key="1">
    <citation type="submission" date="2016-12" db="EMBL/GenBank/DDBJ databases">
        <authorList>
            <person name="Song W.-J."/>
            <person name="Kurnit D.M."/>
        </authorList>
    </citation>
    <scope>NUCLEOTIDE SEQUENCE [LARGE SCALE GENOMIC DNA]</scope>
    <source>
        <strain evidence="2 3">IMCC3135</strain>
    </source>
</reference>
<name>A0A2Z2NR26_9GAMM</name>
<organism evidence="2 3">
    <name type="scientific">Granulosicoccus antarcticus IMCC3135</name>
    <dbReference type="NCBI Taxonomy" id="1192854"/>
    <lineage>
        <taxon>Bacteria</taxon>
        <taxon>Pseudomonadati</taxon>
        <taxon>Pseudomonadota</taxon>
        <taxon>Gammaproteobacteria</taxon>
        <taxon>Chromatiales</taxon>
        <taxon>Granulosicoccaceae</taxon>
        <taxon>Granulosicoccus</taxon>
    </lineage>
</organism>
<dbReference type="EMBL" id="CP018632">
    <property type="protein sequence ID" value="ASJ71190.1"/>
    <property type="molecule type" value="Genomic_DNA"/>
</dbReference>
<sequence>MPRPQCESPFFSELLRKAFRHFLIAAVMLPLASCSVVGDIVNVDEVKPWQRGVLARDDMQLINDALEQSVDDHIYFSREASTGGVSIQGGGCGCN</sequence>
<protein>
    <recommendedName>
        <fullName evidence="1">DUF4266 domain-containing protein</fullName>
    </recommendedName>
</protein>